<sequence>MSSPIKYEGSSPGGEFPQPSVQEAYFFLSILKNQISKPDVDWDKVAAECNFKNAETARVRFGQVKRKLGIVNQAGPPKASPTSRKRATAVKEENIDGDAEGTGATQSAKKKPRKRAAAGATQVDQEKTKTPTTPIKAPSVTGPASTATSCGVATKPDVSTRTLHHPVETATASQAARIEFGDYTNYTSTEGFHLHPPVMNRHEANRLSASVFSADPAGFGTQGDHAAIGMRYDSDADI</sequence>
<reference evidence="3 4" key="1">
    <citation type="journal article" date="2024" name="Commun. Biol.">
        <title>Comparative genomic analysis of thermophilic fungi reveals convergent evolutionary adaptations and gene losses.</title>
        <authorList>
            <person name="Steindorff A.S."/>
            <person name="Aguilar-Pontes M.V."/>
            <person name="Robinson A.J."/>
            <person name="Andreopoulos B."/>
            <person name="LaButti K."/>
            <person name="Kuo A."/>
            <person name="Mondo S."/>
            <person name="Riley R."/>
            <person name="Otillar R."/>
            <person name="Haridas S."/>
            <person name="Lipzen A."/>
            <person name="Grimwood J."/>
            <person name="Schmutz J."/>
            <person name="Clum A."/>
            <person name="Reid I.D."/>
            <person name="Moisan M.C."/>
            <person name="Butler G."/>
            <person name="Nguyen T.T.M."/>
            <person name="Dewar K."/>
            <person name="Conant G."/>
            <person name="Drula E."/>
            <person name="Henrissat B."/>
            <person name="Hansel C."/>
            <person name="Singer S."/>
            <person name="Hutchinson M.I."/>
            <person name="de Vries R.P."/>
            <person name="Natvig D.O."/>
            <person name="Powell A.J."/>
            <person name="Tsang A."/>
            <person name="Grigoriev I.V."/>
        </authorList>
    </citation>
    <scope>NUCLEOTIDE SEQUENCE [LARGE SCALE GENOMIC DNA]</scope>
    <source>
        <strain evidence="3 4">ATCC 24622</strain>
    </source>
</reference>
<keyword evidence="4" id="KW-1185">Reference proteome</keyword>
<dbReference type="InterPro" id="IPR054505">
    <property type="entry name" value="Myb_DNA-bind_8"/>
</dbReference>
<evidence type="ECO:0000313" key="4">
    <source>
        <dbReference type="Proteomes" id="UP001586593"/>
    </source>
</evidence>
<evidence type="ECO:0000313" key="3">
    <source>
        <dbReference type="EMBL" id="KAL1884342.1"/>
    </source>
</evidence>
<gene>
    <name evidence="3" type="ORF">VTK73DRAFT_36</name>
</gene>
<proteinExistence type="predicted"/>
<evidence type="ECO:0000259" key="2">
    <source>
        <dbReference type="Pfam" id="PF22980"/>
    </source>
</evidence>
<feature type="domain" description="Myb-like DNA-binding" evidence="2">
    <location>
        <begin position="26"/>
        <end position="69"/>
    </location>
</feature>
<protein>
    <recommendedName>
        <fullName evidence="2">Myb-like DNA-binding domain-containing protein</fullName>
    </recommendedName>
</protein>
<name>A0ABR3Y7S9_9PEZI</name>
<dbReference type="Pfam" id="PF22980">
    <property type="entry name" value="Myb_DNA-bind_8"/>
    <property type="match status" value="1"/>
</dbReference>
<feature type="region of interest" description="Disordered" evidence="1">
    <location>
        <begin position="69"/>
        <end position="148"/>
    </location>
</feature>
<dbReference type="EMBL" id="JAZHXJ010000001">
    <property type="protein sequence ID" value="KAL1884342.1"/>
    <property type="molecule type" value="Genomic_DNA"/>
</dbReference>
<organism evidence="3 4">
    <name type="scientific">Phialemonium thermophilum</name>
    <dbReference type="NCBI Taxonomy" id="223376"/>
    <lineage>
        <taxon>Eukaryota</taxon>
        <taxon>Fungi</taxon>
        <taxon>Dikarya</taxon>
        <taxon>Ascomycota</taxon>
        <taxon>Pezizomycotina</taxon>
        <taxon>Sordariomycetes</taxon>
        <taxon>Sordariomycetidae</taxon>
        <taxon>Cephalothecales</taxon>
        <taxon>Cephalothecaceae</taxon>
        <taxon>Phialemonium</taxon>
    </lineage>
</organism>
<evidence type="ECO:0000256" key="1">
    <source>
        <dbReference type="SAM" id="MobiDB-lite"/>
    </source>
</evidence>
<accession>A0ABR3Y7S9</accession>
<dbReference type="Proteomes" id="UP001586593">
    <property type="component" value="Unassembled WGS sequence"/>
</dbReference>
<comment type="caution">
    <text evidence="3">The sequence shown here is derived from an EMBL/GenBank/DDBJ whole genome shotgun (WGS) entry which is preliminary data.</text>
</comment>